<comment type="caution">
    <text evidence="8">The sequence shown here is derived from an EMBL/GenBank/DDBJ whole genome shotgun (WGS) entry which is preliminary data.</text>
</comment>
<evidence type="ECO:0000259" key="7">
    <source>
        <dbReference type="Pfam" id="PF02782"/>
    </source>
</evidence>
<dbReference type="PROSITE" id="PS00445">
    <property type="entry name" value="FGGY_KINASES_2"/>
    <property type="match status" value="1"/>
</dbReference>
<keyword evidence="2" id="KW-0119">Carbohydrate metabolism</keyword>
<dbReference type="RefSeq" id="WP_031059242.1">
    <property type="nucleotide sequence ID" value="NZ_JBHSPX010000007.1"/>
</dbReference>
<dbReference type="EC" id="2.7.1.-" evidence="8"/>
<dbReference type="Pfam" id="PF02782">
    <property type="entry name" value="FGGY_C"/>
    <property type="match status" value="1"/>
</dbReference>
<evidence type="ECO:0000256" key="2">
    <source>
        <dbReference type="ARBA" id="ARBA00022629"/>
    </source>
</evidence>
<dbReference type="Pfam" id="PF00370">
    <property type="entry name" value="FGGY_N"/>
    <property type="match status" value="1"/>
</dbReference>
<dbReference type="PANTHER" id="PTHR43095">
    <property type="entry name" value="SUGAR KINASE"/>
    <property type="match status" value="1"/>
</dbReference>
<keyword evidence="2" id="KW-0859">Xylose metabolism</keyword>
<dbReference type="CDD" id="cd07804">
    <property type="entry name" value="ASKHA_NBD_FGGY_RrXK-like"/>
    <property type="match status" value="1"/>
</dbReference>
<keyword evidence="4 5" id="KW-0418">Kinase</keyword>
<dbReference type="InterPro" id="IPR018483">
    <property type="entry name" value="Carb_kinase_FGGY_CS"/>
</dbReference>
<gene>
    <name evidence="8" type="ORF">ACFP4F_23675</name>
</gene>
<evidence type="ECO:0000256" key="4">
    <source>
        <dbReference type="ARBA" id="ARBA00022777"/>
    </source>
</evidence>
<evidence type="ECO:0000256" key="1">
    <source>
        <dbReference type="ARBA" id="ARBA00009156"/>
    </source>
</evidence>
<evidence type="ECO:0000313" key="9">
    <source>
        <dbReference type="Proteomes" id="UP001596139"/>
    </source>
</evidence>
<keyword evidence="3 5" id="KW-0808">Transferase</keyword>
<evidence type="ECO:0000313" key="8">
    <source>
        <dbReference type="EMBL" id="MFC6065524.1"/>
    </source>
</evidence>
<keyword evidence="9" id="KW-1185">Reference proteome</keyword>
<dbReference type="SUPFAM" id="SSF53067">
    <property type="entry name" value="Actin-like ATPase domain"/>
    <property type="match status" value="2"/>
</dbReference>
<dbReference type="InterPro" id="IPR050406">
    <property type="entry name" value="FGGY_Carb_Kinase"/>
</dbReference>
<dbReference type="PIRSF" id="PIRSF000538">
    <property type="entry name" value="GlpK"/>
    <property type="match status" value="1"/>
</dbReference>
<dbReference type="Gene3D" id="3.30.420.40">
    <property type="match status" value="2"/>
</dbReference>
<accession>A0ABW1MP15</accession>
<dbReference type="EMBL" id="JBHSPX010000007">
    <property type="protein sequence ID" value="MFC6065524.1"/>
    <property type="molecule type" value="Genomic_DNA"/>
</dbReference>
<dbReference type="Proteomes" id="UP001596139">
    <property type="component" value="Unassembled WGS sequence"/>
</dbReference>
<evidence type="ECO:0000259" key="6">
    <source>
        <dbReference type="Pfam" id="PF00370"/>
    </source>
</evidence>
<evidence type="ECO:0000256" key="5">
    <source>
        <dbReference type="RuleBase" id="RU003733"/>
    </source>
</evidence>
<evidence type="ECO:0000256" key="3">
    <source>
        <dbReference type="ARBA" id="ARBA00022679"/>
    </source>
</evidence>
<protein>
    <submittedName>
        <fullName evidence="8">FGGY-family carbohydrate kinase</fullName>
        <ecNumber evidence="8">2.7.1.-</ecNumber>
    </submittedName>
</protein>
<name>A0ABW1MP15_9ACTN</name>
<proteinExistence type="inferred from homology"/>
<dbReference type="GO" id="GO:0016301">
    <property type="term" value="F:kinase activity"/>
    <property type="evidence" value="ECO:0007669"/>
    <property type="project" value="UniProtKB-KW"/>
</dbReference>
<feature type="domain" description="Carbohydrate kinase FGGY N-terminal" evidence="6">
    <location>
        <begin position="6"/>
        <end position="245"/>
    </location>
</feature>
<organism evidence="8 9">
    <name type="scientific">Streptomyces ochraceiscleroticus</name>
    <dbReference type="NCBI Taxonomy" id="47761"/>
    <lineage>
        <taxon>Bacteria</taxon>
        <taxon>Bacillati</taxon>
        <taxon>Actinomycetota</taxon>
        <taxon>Actinomycetes</taxon>
        <taxon>Kitasatosporales</taxon>
        <taxon>Streptomycetaceae</taxon>
        <taxon>Streptomyces</taxon>
    </lineage>
</organism>
<feature type="domain" description="Carbohydrate kinase FGGY C-terminal" evidence="7">
    <location>
        <begin position="257"/>
        <end position="437"/>
    </location>
</feature>
<dbReference type="InterPro" id="IPR018484">
    <property type="entry name" value="FGGY_N"/>
</dbReference>
<dbReference type="InterPro" id="IPR043129">
    <property type="entry name" value="ATPase_NBD"/>
</dbReference>
<sequence length="492" mass="52025">MALNAVIGVDIGTSSSKGVLVALDGTLLRSAVRAHTVDRPAPGHVEMAADVWWTEFVSLVRELTADGAADVRAVGVSGMGPCVLLTDADDVPLRPAILYGVDTRATEQITRLEHRLGAEQIRARCGSGLSSQAAGAKIAWVADEEPELFARARRLYMPSSWLVRKLTGSYVLDHHSASQTTPLYDTVARSWYDPWAGLICPDLELPPLRWSGEAAGTVTAEAARLTGLPAGIPVITGTVDAWAEALSVGAHTVGDLMLMYGTTMFLVHTVPDLLTAPALWSTVGALPGTRNLAGGMATSGAVTAWLRDLCGAPDYADLLHEAEKSGTGANGLLMLPYFAGERTPVMDPQARGVIAGLTLSHTRGDLYRAALEATAYGVRHNIEAIEAVGGDIRRVVAVGGGTQGRLWTRIVSDVTGRPQEVRTTSIGASYGGALLAAQLIGDASVDAWNPVQETVVPEPGAAARYEELYRLYRDLYPASADIVHALAAHQTR</sequence>
<comment type="similarity">
    <text evidence="1 5">Belongs to the FGGY kinase family.</text>
</comment>
<dbReference type="InterPro" id="IPR018485">
    <property type="entry name" value="FGGY_C"/>
</dbReference>
<dbReference type="PANTHER" id="PTHR43095:SF5">
    <property type="entry name" value="XYLULOSE KINASE"/>
    <property type="match status" value="1"/>
</dbReference>
<dbReference type="InterPro" id="IPR000577">
    <property type="entry name" value="Carb_kinase_FGGY"/>
</dbReference>
<reference evidence="9" key="1">
    <citation type="journal article" date="2019" name="Int. J. Syst. Evol. Microbiol.">
        <title>The Global Catalogue of Microorganisms (GCM) 10K type strain sequencing project: providing services to taxonomists for standard genome sequencing and annotation.</title>
        <authorList>
            <consortium name="The Broad Institute Genomics Platform"/>
            <consortium name="The Broad Institute Genome Sequencing Center for Infectious Disease"/>
            <person name="Wu L."/>
            <person name="Ma J."/>
        </authorList>
    </citation>
    <scope>NUCLEOTIDE SEQUENCE [LARGE SCALE GENOMIC DNA]</scope>
    <source>
        <strain evidence="9">CGMCC 1.15180</strain>
    </source>
</reference>